<protein>
    <recommendedName>
        <fullName evidence="1">DUF7745 domain-containing protein</fullName>
    </recommendedName>
</protein>
<comment type="caution">
    <text evidence="2">The sequence shown here is derived from an EMBL/GenBank/DDBJ whole genome shotgun (WGS) entry which is preliminary data.</text>
</comment>
<evidence type="ECO:0000313" key="3">
    <source>
        <dbReference type="Proteomes" id="UP001358586"/>
    </source>
</evidence>
<dbReference type="InterPro" id="IPR056647">
    <property type="entry name" value="DUF7745"/>
</dbReference>
<dbReference type="Proteomes" id="UP001358586">
    <property type="component" value="Chromosome 11"/>
</dbReference>
<sequence>MSLYWVRTEESAGSVPTLEEYTTLLRCPRIQGNKAYVRPASLLIFVRKLVMITGMSEQWAVARVQQKGDTTTTPRRDDITEERWMDILQNLQEEEVLWKAPWMTPNEVLYRCGSFDWVPLPGIWGVVGYVPLLVLRQYKAG</sequence>
<evidence type="ECO:0000313" key="2">
    <source>
        <dbReference type="EMBL" id="KAK5785768.1"/>
    </source>
</evidence>
<organism evidence="2 3">
    <name type="scientific">Gossypium arboreum</name>
    <name type="common">Tree cotton</name>
    <name type="synonym">Gossypium nanking</name>
    <dbReference type="NCBI Taxonomy" id="29729"/>
    <lineage>
        <taxon>Eukaryota</taxon>
        <taxon>Viridiplantae</taxon>
        <taxon>Streptophyta</taxon>
        <taxon>Embryophyta</taxon>
        <taxon>Tracheophyta</taxon>
        <taxon>Spermatophyta</taxon>
        <taxon>Magnoliopsida</taxon>
        <taxon>eudicotyledons</taxon>
        <taxon>Gunneridae</taxon>
        <taxon>Pentapetalae</taxon>
        <taxon>rosids</taxon>
        <taxon>malvids</taxon>
        <taxon>Malvales</taxon>
        <taxon>Malvaceae</taxon>
        <taxon>Malvoideae</taxon>
        <taxon>Gossypium</taxon>
    </lineage>
</organism>
<keyword evidence="3" id="KW-1185">Reference proteome</keyword>
<reference evidence="2 3" key="1">
    <citation type="submission" date="2023-03" db="EMBL/GenBank/DDBJ databases">
        <title>WGS of Gossypium arboreum.</title>
        <authorList>
            <person name="Yu D."/>
        </authorList>
    </citation>
    <scope>NUCLEOTIDE SEQUENCE [LARGE SCALE GENOMIC DNA]</scope>
    <source>
        <tissue evidence="2">Leaf</tissue>
    </source>
</reference>
<gene>
    <name evidence="2" type="ORF">PVK06_040385</name>
</gene>
<dbReference type="PANTHER" id="PTHR48200">
    <property type="entry name" value="PROTEIN, PUTATIVE-RELATED"/>
    <property type="match status" value="1"/>
</dbReference>
<dbReference type="PANTHER" id="PTHR48200:SF1">
    <property type="entry name" value="AMINOTRANSFERASE-LIKE PLANT MOBILE DOMAIN-CONTAINING PROTEIN"/>
    <property type="match status" value="1"/>
</dbReference>
<feature type="domain" description="DUF7745" evidence="1">
    <location>
        <begin position="58"/>
        <end position="138"/>
    </location>
</feature>
<name>A0ABR0N592_GOSAR</name>
<dbReference type="EMBL" id="JARKNE010000011">
    <property type="protein sequence ID" value="KAK5785768.1"/>
    <property type="molecule type" value="Genomic_DNA"/>
</dbReference>
<dbReference type="Pfam" id="PF24924">
    <property type="entry name" value="DUF7745"/>
    <property type="match status" value="1"/>
</dbReference>
<evidence type="ECO:0000259" key="1">
    <source>
        <dbReference type="Pfam" id="PF24924"/>
    </source>
</evidence>
<accession>A0ABR0N592</accession>
<proteinExistence type="predicted"/>